<protein>
    <recommendedName>
        <fullName evidence="3">Nascent polypeptide-associated complex subunit alpha</fullName>
    </recommendedName>
    <alternativeName>
        <fullName evidence="6">Alpha-NAC</fullName>
    </alternativeName>
</protein>
<dbReference type="PROSITE" id="PS51151">
    <property type="entry name" value="NAC_AB"/>
    <property type="match status" value="1"/>
</dbReference>
<keyword evidence="10" id="KW-1185">Reference proteome</keyword>
<dbReference type="Gene3D" id="2.20.70.30">
    <property type="entry name" value="Nascent polypeptide-associated complex domain"/>
    <property type="match status" value="1"/>
</dbReference>
<dbReference type="EMBL" id="LMYN01000057">
    <property type="protein sequence ID" value="KSA01293.1"/>
    <property type="molecule type" value="Genomic_DNA"/>
</dbReference>
<proteinExistence type="inferred from homology"/>
<evidence type="ECO:0000313" key="9">
    <source>
        <dbReference type="EMBL" id="KSA01293.1"/>
    </source>
</evidence>
<feature type="region of interest" description="Disordered" evidence="7">
    <location>
        <begin position="81"/>
        <end position="148"/>
    </location>
</feature>
<evidence type="ECO:0000256" key="2">
    <source>
        <dbReference type="ARBA" id="ARBA00009882"/>
    </source>
</evidence>
<dbReference type="Proteomes" id="UP000054251">
    <property type="component" value="Unassembled WGS sequence"/>
</dbReference>
<name>A0A0V1PYG4_9ASCO</name>
<dbReference type="GO" id="GO:0005854">
    <property type="term" value="C:nascent polypeptide-associated complex"/>
    <property type="evidence" value="ECO:0007669"/>
    <property type="project" value="InterPro"/>
</dbReference>
<dbReference type="SMART" id="SM01407">
    <property type="entry name" value="NAC"/>
    <property type="match status" value="1"/>
</dbReference>
<sequence length="182" mass="19835">MSIEEIPQGADVSILSKNEKKARELIKKLNLKQIKGITRVTFKQRGNLIYAIDQPDVFRSSAGTYVVFGEAKVDDMNKRIAEAQQQQAQQEALAKAAGESGEAGEGQEDKSQDAITADLEKASLNANKVEEEEADDSEVDESGLDSKDIDIIVEQTQVSRGKAVKALRAHDGDMVNAIMELS</sequence>
<organism evidence="9 10">
    <name type="scientific">Debaryomyces fabryi</name>
    <dbReference type="NCBI Taxonomy" id="58627"/>
    <lineage>
        <taxon>Eukaryota</taxon>
        <taxon>Fungi</taxon>
        <taxon>Dikarya</taxon>
        <taxon>Ascomycota</taxon>
        <taxon>Saccharomycotina</taxon>
        <taxon>Pichiomycetes</taxon>
        <taxon>Debaryomycetaceae</taxon>
        <taxon>Debaryomyces</taxon>
    </lineage>
</organism>
<gene>
    <name evidence="9" type="ORF">AC631_02925</name>
</gene>
<evidence type="ECO:0000256" key="6">
    <source>
        <dbReference type="ARBA" id="ARBA00030300"/>
    </source>
</evidence>
<evidence type="ECO:0000256" key="1">
    <source>
        <dbReference type="ARBA" id="ARBA00004496"/>
    </source>
</evidence>
<feature type="compositionally biased region" description="Acidic residues" evidence="7">
    <location>
        <begin position="130"/>
        <end position="143"/>
    </location>
</feature>
<dbReference type="OrthoDB" id="3169036at2759"/>
<dbReference type="CDD" id="cd14358">
    <property type="entry name" value="UBA_NAC_euk"/>
    <property type="match status" value="1"/>
</dbReference>
<keyword evidence="4" id="KW-0653">Protein transport</keyword>
<dbReference type="PIRSF" id="PIRSF015901">
    <property type="entry name" value="NAC_alpha"/>
    <property type="match status" value="1"/>
</dbReference>
<dbReference type="InterPro" id="IPR002715">
    <property type="entry name" value="Nas_poly-pep-assoc_cplx_dom"/>
</dbReference>
<dbReference type="CDD" id="cd22054">
    <property type="entry name" value="NAC_NACA"/>
    <property type="match status" value="1"/>
</dbReference>
<keyword evidence="4" id="KW-0813">Transport</keyword>
<dbReference type="Gene3D" id="1.10.8.10">
    <property type="entry name" value="DNA helicase RuvA subunit, C-terminal domain"/>
    <property type="match status" value="1"/>
</dbReference>
<comment type="subcellular location">
    <subcellularLocation>
        <location evidence="1">Cytoplasm</location>
    </subcellularLocation>
</comment>
<dbReference type="FunFam" id="2.20.70.30:FF:000002">
    <property type="entry name" value="Nascent polypeptide-associated complex (NAC), alpha subunit"/>
    <property type="match status" value="1"/>
</dbReference>
<dbReference type="PANTHER" id="PTHR21713">
    <property type="entry name" value="NASCENT POLYPEPTIDE ASSOCIATED COMPLEX ALPHA SUBUNIT-RELATED"/>
    <property type="match status" value="1"/>
</dbReference>
<dbReference type="InterPro" id="IPR044034">
    <property type="entry name" value="NAC-like_UBA"/>
</dbReference>
<comment type="caution">
    <text evidence="9">The sequence shown here is derived from an EMBL/GenBank/DDBJ whole genome shotgun (WGS) entry which is preliminary data.</text>
</comment>
<dbReference type="AlphaFoldDB" id="A0A0V1PYG4"/>
<comment type="similarity">
    <text evidence="2">Belongs to the NAC-alpha family.</text>
</comment>
<feature type="domain" description="NAC-A/B" evidence="8">
    <location>
        <begin position="16"/>
        <end position="80"/>
    </location>
</feature>
<evidence type="ECO:0000313" key="10">
    <source>
        <dbReference type="Proteomes" id="UP000054251"/>
    </source>
</evidence>
<accession>A0A0V1PYG4</accession>
<evidence type="ECO:0000256" key="7">
    <source>
        <dbReference type="SAM" id="MobiDB-lite"/>
    </source>
</evidence>
<dbReference type="GO" id="GO:0015031">
    <property type="term" value="P:protein transport"/>
    <property type="evidence" value="ECO:0007669"/>
    <property type="project" value="UniProtKB-KW"/>
</dbReference>
<dbReference type="Pfam" id="PF01849">
    <property type="entry name" value="NAC"/>
    <property type="match status" value="1"/>
</dbReference>
<dbReference type="InterPro" id="IPR038187">
    <property type="entry name" value="NAC_A/B_dom_sf"/>
</dbReference>
<comment type="function">
    <text evidence="5">Component of the nascent polypeptide-associated complex (NAC), a dynamic component of the ribosomal exit tunnel, protecting the emerging polypeptides from interaction with other cytoplasmic proteins to ensure appropriate nascent protein targeting. The NAC complex also promotes mitochondrial protein import by enhancing productive ribosome interactions with the outer mitochondrial membrane and blocks the inappropriate interaction of ribosomes translating non-secretory nascent polypeptides with translocation sites in the membrane of the endoplasmic reticulum. EGD2 may also be involved in transcription regulation.</text>
</comment>
<evidence type="ECO:0000259" key="8">
    <source>
        <dbReference type="PROSITE" id="PS51151"/>
    </source>
</evidence>
<reference evidence="9 10" key="1">
    <citation type="submission" date="2015-11" db="EMBL/GenBank/DDBJ databases">
        <title>The genome of Debaryomyces fabryi.</title>
        <authorList>
            <person name="Tafer H."/>
            <person name="Lopandic K."/>
        </authorList>
    </citation>
    <scope>NUCLEOTIDE SEQUENCE [LARGE SCALE GENOMIC DNA]</scope>
    <source>
        <strain evidence="9 10">CBS 789</strain>
    </source>
</reference>
<dbReference type="RefSeq" id="XP_015467395.1">
    <property type="nucleotide sequence ID" value="XM_015611754.1"/>
</dbReference>
<evidence type="ECO:0000256" key="4">
    <source>
        <dbReference type="ARBA" id="ARBA00022927"/>
    </source>
</evidence>
<dbReference type="Pfam" id="PF19026">
    <property type="entry name" value="UBA_HYPK"/>
    <property type="match status" value="1"/>
</dbReference>
<dbReference type="GeneID" id="26839934"/>
<feature type="compositionally biased region" description="Low complexity" evidence="7">
    <location>
        <begin position="82"/>
        <end position="100"/>
    </location>
</feature>
<evidence type="ECO:0000256" key="3">
    <source>
        <dbReference type="ARBA" id="ARBA00014437"/>
    </source>
</evidence>
<dbReference type="InterPro" id="IPR016641">
    <property type="entry name" value="EGD2/NACA0like"/>
</dbReference>
<evidence type="ECO:0000256" key="5">
    <source>
        <dbReference type="ARBA" id="ARBA00025035"/>
    </source>
</evidence>